<keyword evidence="2" id="KW-0560">Oxidoreductase</keyword>
<feature type="region of interest" description="Disordered" evidence="3">
    <location>
        <begin position="569"/>
        <end position="590"/>
    </location>
</feature>
<dbReference type="EMBL" id="JAAMPI010000025">
    <property type="protein sequence ID" value="KAF4637353.1"/>
    <property type="molecule type" value="Genomic_DNA"/>
</dbReference>
<name>A0A8H4RXM1_9HELO</name>
<evidence type="ECO:0000259" key="4">
    <source>
        <dbReference type="Pfam" id="PF01593"/>
    </source>
</evidence>
<dbReference type="Proteomes" id="UP000566819">
    <property type="component" value="Unassembled WGS sequence"/>
</dbReference>
<dbReference type="SUPFAM" id="SSF54373">
    <property type="entry name" value="FAD-linked reductases, C-terminal domain"/>
    <property type="match status" value="1"/>
</dbReference>
<dbReference type="OrthoDB" id="7777654at2759"/>
<proteinExistence type="inferred from homology"/>
<keyword evidence="6" id="KW-1185">Reference proteome</keyword>
<feature type="domain" description="Amine oxidase" evidence="4">
    <location>
        <begin position="64"/>
        <end position="521"/>
    </location>
</feature>
<dbReference type="AlphaFoldDB" id="A0A8H4RXM1"/>
<comment type="caution">
    <text evidence="5">The sequence shown here is derived from an EMBL/GenBank/DDBJ whole genome shotgun (WGS) entry which is preliminary data.</text>
</comment>
<evidence type="ECO:0000313" key="5">
    <source>
        <dbReference type="EMBL" id="KAF4637353.1"/>
    </source>
</evidence>
<organism evidence="5 6">
    <name type="scientific">Cudoniella acicularis</name>
    <dbReference type="NCBI Taxonomy" id="354080"/>
    <lineage>
        <taxon>Eukaryota</taxon>
        <taxon>Fungi</taxon>
        <taxon>Dikarya</taxon>
        <taxon>Ascomycota</taxon>
        <taxon>Pezizomycotina</taxon>
        <taxon>Leotiomycetes</taxon>
        <taxon>Helotiales</taxon>
        <taxon>Tricladiaceae</taxon>
        <taxon>Cudoniella</taxon>
    </lineage>
</organism>
<protein>
    <recommendedName>
        <fullName evidence="4">Amine oxidase domain-containing protein</fullName>
    </recommendedName>
</protein>
<dbReference type="GO" id="GO:0016491">
    <property type="term" value="F:oxidoreductase activity"/>
    <property type="evidence" value="ECO:0007669"/>
    <property type="project" value="UniProtKB-KW"/>
</dbReference>
<dbReference type="SUPFAM" id="SSF51905">
    <property type="entry name" value="FAD/NAD(P)-binding domain"/>
    <property type="match status" value="1"/>
</dbReference>
<evidence type="ECO:0000256" key="2">
    <source>
        <dbReference type="ARBA" id="ARBA00023002"/>
    </source>
</evidence>
<dbReference type="InterPro" id="IPR036188">
    <property type="entry name" value="FAD/NAD-bd_sf"/>
</dbReference>
<dbReference type="Gene3D" id="3.90.660.10">
    <property type="match status" value="1"/>
</dbReference>
<dbReference type="GO" id="GO:0003682">
    <property type="term" value="F:chromatin binding"/>
    <property type="evidence" value="ECO:0007669"/>
    <property type="project" value="TreeGrafter"/>
</dbReference>
<evidence type="ECO:0000313" key="6">
    <source>
        <dbReference type="Proteomes" id="UP000566819"/>
    </source>
</evidence>
<accession>A0A8H4RXM1</accession>
<dbReference type="InterPro" id="IPR050281">
    <property type="entry name" value="Flavin_monoamine_oxidase"/>
</dbReference>
<dbReference type="GO" id="GO:0050660">
    <property type="term" value="F:flavin adenine dinucleotide binding"/>
    <property type="evidence" value="ECO:0007669"/>
    <property type="project" value="TreeGrafter"/>
</dbReference>
<dbReference type="GO" id="GO:0006338">
    <property type="term" value="P:chromatin remodeling"/>
    <property type="evidence" value="ECO:0007669"/>
    <property type="project" value="TreeGrafter"/>
</dbReference>
<dbReference type="InterPro" id="IPR002937">
    <property type="entry name" value="Amino_oxidase"/>
</dbReference>
<evidence type="ECO:0000256" key="1">
    <source>
        <dbReference type="ARBA" id="ARBA00005995"/>
    </source>
</evidence>
<sequence>MAAPRTSIRAAYAKHTLHQHLLEKLNDVHSDHHNALPAAPAIPDDVKEKGRYQGRICIIGAGAAGLQIAMALKLIGITNVDILEANNRVGGRCYTQQLPDDNDYPHNYYDIGAMRIPDIPWMKPTLDLIDHLGLQTKKVPYIYKNPLAPCSYWYQNQPITDDKFDSFMGPIAAKFTNNFDAAFAEWLTTEKDNYSTRAFLMAGPQSECPGGAPNPYDTATAEIYDTSTGLFDQSLTETVIDYADFQAVGNNPWWRIDGGMQNITDTMQSFLASTSWPVADSVPVTVKTKSPVIALSDDTTTNKISVTVAGQQPVEYDMVFNTTAMAPLQQMNLQGLGLPNNILTGIRSLSYDRATKVAIRFTKPWWKLYGGVSRSDLPISNVVYPSWDDGPDTPAVLMVSYSWAQDATRMGSLVPDYTLVPPSINDPIVALCLQNLVTLWQNQPQKPSLKDLYSMYMTHHAWAWSHDPWTGGAFALFGPGQFKNVYPAFQELLCGDKFAMCGEALSAHHAWISGALDSAYQKVNLFLLSQGRLDDRRKLKESIFGGGEGRDIEEMDEELVKWTVLLGDGGGPKGWGDEYKLRKGKKKGSK</sequence>
<reference evidence="5 6" key="1">
    <citation type="submission" date="2020-03" db="EMBL/GenBank/DDBJ databases">
        <title>Draft Genome Sequence of Cudoniella acicularis.</title>
        <authorList>
            <person name="Buettner E."/>
            <person name="Kellner H."/>
        </authorList>
    </citation>
    <scope>NUCLEOTIDE SEQUENCE [LARGE SCALE GENOMIC DNA]</scope>
    <source>
        <strain evidence="5 6">DSM 108380</strain>
    </source>
</reference>
<dbReference type="Pfam" id="PF01593">
    <property type="entry name" value="Amino_oxidase"/>
    <property type="match status" value="1"/>
</dbReference>
<evidence type="ECO:0000256" key="3">
    <source>
        <dbReference type="SAM" id="MobiDB-lite"/>
    </source>
</evidence>
<gene>
    <name evidence="5" type="ORF">G7Y89_g709</name>
</gene>
<dbReference type="Gene3D" id="3.50.50.60">
    <property type="entry name" value="FAD/NAD(P)-binding domain"/>
    <property type="match status" value="1"/>
</dbReference>
<dbReference type="PANTHER" id="PTHR10742:SF386">
    <property type="entry name" value="LYSINE-SPECIFIC HISTONE DEMETHYLASE 1A"/>
    <property type="match status" value="1"/>
</dbReference>
<dbReference type="PANTHER" id="PTHR10742">
    <property type="entry name" value="FLAVIN MONOAMINE OXIDASE"/>
    <property type="match status" value="1"/>
</dbReference>
<comment type="similarity">
    <text evidence="1">Belongs to the flavin monoamine oxidase family.</text>
</comment>